<evidence type="ECO:0000256" key="6">
    <source>
        <dbReference type="ARBA" id="ARBA00022801"/>
    </source>
</evidence>
<dbReference type="Pfam" id="PF01937">
    <property type="entry name" value="ARMT1-like_dom"/>
    <property type="match status" value="1"/>
</dbReference>
<dbReference type="PANTHER" id="PTHR12260:SF6">
    <property type="entry name" value="DAMAGE-CONTROL PHOSPHATASE ARMT1"/>
    <property type="match status" value="1"/>
</dbReference>
<comment type="catalytic activity">
    <reaction evidence="2 10">
        <text>beta-D-fructose 1-phosphate + H2O = D-fructose + phosphate</text>
        <dbReference type="Rhea" id="RHEA:35603"/>
        <dbReference type="ChEBI" id="CHEBI:15377"/>
        <dbReference type="ChEBI" id="CHEBI:37721"/>
        <dbReference type="ChEBI" id="CHEBI:43474"/>
        <dbReference type="ChEBI" id="CHEBI:138881"/>
    </reaction>
</comment>
<comment type="catalytic activity">
    <reaction evidence="1 10">
        <text>L-glutamyl-[protein] + S-adenosyl-L-methionine = [protein]-L-glutamate 5-O-methyl ester + S-adenosyl-L-homocysteine</text>
        <dbReference type="Rhea" id="RHEA:24452"/>
        <dbReference type="Rhea" id="RHEA-COMP:10208"/>
        <dbReference type="Rhea" id="RHEA-COMP:10311"/>
        <dbReference type="ChEBI" id="CHEBI:29973"/>
        <dbReference type="ChEBI" id="CHEBI:57856"/>
        <dbReference type="ChEBI" id="CHEBI:59789"/>
        <dbReference type="ChEBI" id="CHEBI:82795"/>
    </reaction>
</comment>
<comment type="catalytic activity">
    <reaction evidence="9 10">
        <text>beta-D-fructose 6-phosphate = dihydroxyacetone + D-glyceraldehyde 3-phosphate</text>
        <dbReference type="Rhea" id="RHEA:28002"/>
        <dbReference type="ChEBI" id="CHEBI:16016"/>
        <dbReference type="ChEBI" id="CHEBI:57634"/>
        <dbReference type="ChEBI" id="CHEBI:59776"/>
    </reaction>
</comment>
<dbReference type="GO" id="GO:0032259">
    <property type="term" value="P:methylation"/>
    <property type="evidence" value="ECO:0007669"/>
    <property type="project" value="UniProtKB-KW"/>
</dbReference>
<dbReference type="SUPFAM" id="SSF111321">
    <property type="entry name" value="AF1104-like"/>
    <property type="match status" value="1"/>
</dbReference>
<dbReference type="InterPro" id="IPR036075">
    <property type="entry name" value="ARMT-1-like_metal-bd_sf"/>
</dbReference>
<keyword evidence="5 10" id="KW-0479">Metal-binding</keyword>
<evidence type="ECO:0000313" key="12">
    <source>
        <dbReference type="EMBL" id="CAL5130202.1"/>
    </source>
</evidence>
<evidence type="ECO:0000256" key="2">
    <source>
        <dbReference type="ARBA" id="ARBA00001326"/>
    </source>
</evidence>
<gene>
    <name evidence="12" type="ORF">CDAUBV1_LOCUS1634</name>
</gene>
<reference evidence="12" key="1">
    <citation type="submission" date="2024-06" db="EMBL/GenBank/DDBJ databases">
        <authorList>
            <person name="Liu X."/>
            <person name="Lenzi L."/>
            <person name="Haldenby T S."/>
            <person name="Uol C."/>
        </authorList>
    </citation>
    <scope>NUCLEOTIDE SEQUENCE</scope>
</reference>
<evidence type="ECO:0000256" key="3">
    <source>
        <dbReference type="ARBA" id="ARBA00009519"/>
    </source>
</evidence>
<keyword evidence="6 10" id="KW-0378">Hydrolase</keyword>
<dbReference type="InterPro" id="IPR002791">
    <property type="entry name" value="ARMT1-like_metal-bd"/>
</dbReference>
<dbReference type="EC" id="3.1.3.-" evidence="10"/>
<evidence type="ECO:0000256" key="1">
    <source>
        <dbReference type="ARBA" id="ARBA00000807"/>
    </source>
</evidence>
<accession>A0AAV2T253</accession>
<dbReference type="GO" id="GO:0006974">
    <property type="term" value="P:DNA damage response"/>
    <property type="evidence" value="ECO:0007669"/>
    <property type="project" value="TreeGrafter"/>
</dbReference>
<sequence length="499" mass="57299">MDDLAPRLNFDNSKFALVTIKERWPVILAGVIDSLYHRRRQYVETLDISADQIKALIAELAHLRYEVTTDKCLLVLKANLGCCNDLELWNEQLRKFGVSPSDSLKFKDGPTWFSLPWLLTECYLYRRIAEAVSLNGLGPFDPFAIRKQSGVLESQDRIYQILRFFGKIPKSLLEEGIERIFSAFLQVALWANEFDLSLHPDQVSVNEMPTTVMEHLRRAHSRMVVNELDTFLRFWTKRLDEFRSTPISRLHTTAIVLDNAGVELITDLCLAEFLIDSGLTDRVFLYPKSMPWFVSDVTPEDIDWLVHTGLNSKFLKPPLSKICDQWSKKWRERIEDNTFNIRPCNFWTLPCSYDEMREVSPRLYSELSQEVDTIIFKGDLNYRKIVADRAWLPDKPEDKVKALRPLQFGRPLDMISCKCTVNSVRQPLELGDAHDCRSFTDAESVTSLGPLILALRVCKAGVAVGLNPKKLTNLIAASEDWWTIGHYALAQVISPLKVE</sequence>
<dbReference type="GO" id="GO:0051998">
    <property type="term" value="F:protein carboxyl O-methyltransferase activity"/>
    <property type="evidence" value="ECO:0007669"/>
    <property type="project" value="UniProtKB-UniRule"/>
</dbReference>
<feature type="domain" description="Damage-control phosphatase ARMT1-like metal-binding" evidence="11">
    <location>
        <begin position="19"/>
        <end position="467"/>
    </location>
</feature>
<comment type="function">
    <text evidence="8 10">Metal-dependent phosphatase that shows phosphatase activity against several substrates, including fructose-1-phosphate and fructose-6-phosphate. Its preference for fructose-1-phosphate, a strong glycating agent that causes DNA damage rather than a canonical yeast metabolite, suggests a damage-control function in hexose phosphate metabolism. Has also been shown to have O-methyltransferase activity that methylates glutamate residues of target proteins to form gamma-glutamyl methyl ester residues. Possibly methylates PCNA, suggesting it is involved in the DNA damage response.</text>
</comment>
<dbReference type="EC" id="2.1.1.-" evidence="10"/>
<dbReference type="GO" id="GO:0016791">
    <property type="term" value="F:phosphatase activity"/>
    <property type="evidence" value="ECO:0007669"/>
    <property type="project" value="TreeGrafter"/>
</dbReference>
<evidence type="ECO:0000256" key="9">
    <source>
        <dbReference type="ARBA" id="ARBA00048809"/>
    </source>
</evidence>
<evidence type="ECO:0000256" key="8">
    <source>
        <dbReference type="ARBA" id="ARBA00045980"/>
    </source>
</evidence>
<dbReference type="GO" id="GO:0005634">
    <property type="term" value="C:nucleus"/>
    <property type="evidence" value="ECO:0007669"/>
    <property type="project" value="TreeGrafter"/>
</dbReference>
<dbReference type="Gene3D" id="1.20.930.60">
    <property type="match status" value="1"/>
</dbReference>
<keyword evidence="4" id="KW-0533">Nickel</keyword>
<keyword evidence="10" id="KW-0808">Transferase</keyword>
<evidence type="ECO:0000259" key="11">
    <source>
        <dbReference type="Pfam" id="PF01937"/>
    </source>
</evidence>
<dbReference type="EMBL" id="CAXLJL010000058">
    <property type="protein sequence ID" value="CAL5130202.1"/>
    <property type="molecule type" value="Genomic_DNA"/>
</dbReference>
<dbReference type="Proteomes" id="UP001497525">
    <property type="component" value="Unassembled WGS sequence"/>
</dbReference>
<comment type="similarity">
    <text evidence="3 10">Belongs to the damage-control phosphatase family. Sugar phosphate phosphatase III subfamily.</text>
</comment>
<dbReference type="InterPro" id="IPR039763">
    <property type="entry name" value="ARMT1"/>
</dbReference>
<proteinExistence type="inferred from homology"/>
<protein>
    <recommendedName>
        <fullName evidence="10">Sugar phosphate phosphatase</fullName>
        <ecNumber evidence="10">2.1.1.-</ecNumber>
        <ecNumber evidence="10">3.1.3.-</ecNumber>
    </recommendedName>
</protein>
<dbReference type="AlphaFoldDB" id="A0AAV2T253"/>
<keyword evidence="7 10" id="KW-0464">Manganese</keyword>
<evidence type="ECO:0000256" key="4">
    <source>
        <dbReference type="ARBA" id="ARBA00022596"/>
    </source>
</evidence>
<comment type="domain">
    <text evidence="10">Subfamily III proteins have a conserved RTxK motif about 40-50 residues from the C-terminus; the threonine may be replaced by serine or cysteine.</text>
</comment>
<name>A0AAV2T253_CALDB</name>
<evidence type="ECO:0000313" key="13">
    <source>
        <dbReference type="Proteomes" id="UP001497525"/>
    </source>
</evidence>
<dbReference type="PANTHER" id="PTHR12260">
    <property type="entry name" value="DAMAGE-CONTROL PHOSPHATASE ARMT1"/>
    <property type="match status" value="1"/>
</dbReference>
<comment type="caution">
    <text evidence="12">The sequence shown here is derived from an EMBL/GenBank/DDBJ whole genome shotgun (WGS) entry which is preliminary data.</text>
</comment>
<keyword evidence="10" id="KW-0489">Methyltransferase</keyword>
<dbReference type="Gene3D" id="3.40.50.10880">
    <property type="entry name" value="Uncharacterised protein PF01937, DUF89, domain 3"/>
    <property type="match status" value="1"/>
</dbReference>
<evidence type="ECO:0000256" key="7">
    <source>
        <dbReference type="ARBA" id="ARBA00023211"/>
    </source>
</evidence>
<evidence type="ECO:0000256" key="10">
    <source>
        <dbReference type="RuleBase" id="RU367030"/>
    </source>
</evidence>
<comment type="cofactor">
    <cofactor evidence="10">
        <name>Mn(2+)</name>
        <dbReference type="ChEBI" id="CHEBI:29035"/>
    </cofactor>
    <cofactor evidence="10">
        <name>Ni(2+)</name>
        <dbReference type="ChEBI" id="CHEBI:49786"/>
    </cofactor>
</comment>
<organism evidence="12 13">
    <name type="scientific">Calicophoron daubneyi</name>
    <name type="common">Rumen fluke</name>
    <name type="synonym">Paramphistomum daubneyi</name>
    <dbReference type="NCBI Taxonomy" id="300641"/>
    <lineage>
        <taxon>Eukaryota</taxon>
        <taxon>Metazoa</taxon>
        <taxon>Spiralia</taxon>
        <taxon>Lophotrochozoa</taxon>
        <taxon>Platyhelminthes</taxon>
        <taxon>Trematoda</taxon>
        <taxon>Digenea</taxon>
        <taxon>Plagiorchiida</taxon>
        <taxon>Pronocephalata</taxon>
        <taxon>Paramphistomoidea</taxon>
        <taxon>Paramphistomidae</taxon>
        <taxon>Calicophoron</taxon>
    </lineage>
</organism>
<dbReference type="GO" id="GO:0046872">
    <property type="term" value="F:metal ion binding"/>
    <property type="evidence" value="ECO:0007669"/>
    <property type="project" value="UniProtKB-UniRule"/>
</dbReference>
<evidence type="ECO:0000256" key="5">
    <source>
        <dbReference type="ARBA" id="ARBA00022723"/>
    </source>
</evidence>